<evidence type="ECO:0000313" key="2">
    <source>
        <dbReference type="EMBL" id="EDM04408.1"/>
    </source>
</evidence>
<sequence length="55" mass="5811">MLTDGASVLKSHLPPGPPRLTTHSLHIPSQCGLGPPREVTESLEAVGLGRLRNIC</sequence>
<name>A6HEF3_RAT</name>
<dbReference type="Proteomes" id="UP000234681">
    <property type="component" value="Chromosome 10"/>
</dbReference>
<evidence type="ECO:0000313" key="3">
    <source>
        <dbReference type="Proteomes" id="UP000234681"/>
    </source>
</evidence>
<evidence type="ECO:0000256" key="1">
    <source>
        <dbReference type="SAM" id="MobiDB-lite"/>
    </source>
</evidence>
<feature type="region of interest" description="Disordered" evidence="1">
    <location>
        <begin position="1"/>
        <end position="23"/>
    </location>
</feature>
<protein>
    <submittedName>
        <fullName evidence="2">RCG35332, isoform CRA_a</fullName>
    </submittedName>
</protein>
<dbReference type="EMBL" id="CH473948">
    <property type="protein sequence ID" value="EDM04408.1"/>
    <property type="molecule type" value="Genomic_DNA"/>
</dbReference>
<proteinExistence type="predicted"/>
<reference evidence="2 3" key="1">
    <citation type="submission" date="2005-07" db="EMBL/GenBank/DDBJ databases">
        <authorList>
            <person name="Mural R.J."/>
            <person name="Li P.W."/>
            <person name="Adams M.D."/>
            <person name="Amanatides P.G."/>
            <person name="Baden-Tillson H."/>
            <person name="Barnstead M."/>
            <person name="Chin S.H."/>
            <person name="Dew I."/>
            <person name="Evans C.A."/>
            <person name="Ferriera S."/>
            <person name="Flanigan M."/>
            <person name="Fosler C."/>
            <person name="Glodek A."/>
            <person name="Gu Z."/>
            <person name="Holt R.A."/>
            <person name="Jennings D."/>
            <person name="Kraft C.L."/>
            <person name="Lu F."/>
            <person name="Nguyen T."/>
            <person name="Nusskern D.R."/>
            <person name="Pfannkoch C.M."/>
            <person name="Sitter C."/>
            <person name="Sutton G.G."/>
            <person name="Venter J.C."/>
            <person name="Wang Z."/>
            <person name="Woodage T."/>
            <person name="Zheng X.H."/>
            <person name="Zhong F."/>
        </authorList>
    </citation>
    <scope>NUCLEOTIDE SEQUENCE [LARGE SCALE GENOMIC DNA]</scope>
    <source>
        <strain>BN</strain>
        <strain evidence="3">Sprague-Dawley</strain>
    </source>
</reference>
<gene>
    <name evidence="2" type="ORF">rCG_35332</name>
</gene>
<dbReference type="AlphaFoldDB" id="A6HEF3"/>
<organism evidence="2 3">
    <name type="scientific">Rattus norvegicus</name>
    <name type="common">Rat</name>
    <dbReference type="NCBI Taxonomy" id="10116"/>
    <lineage>
        <taxon>Eukaryota</taxon>
        <taxon>Metazoa</taxon>
        <taxon>Chordata</taxon>
        <taxon>Craniata</taxon>
        <taxon>Vertebrata</taxon>
        <taxon>Euteleostomi</taxon>
        <taxon>Mammalia</taxon>
        <taxon>Eutheria</taxon>
        <taxon>Euarchontoglires</taxon>
        <taxon>Glires</taxon>
        <taxon>Rodentia</taxon>
        <taxon>Myomorpha</taxon>
        <taxon>Muroidea</taxon>
        <taxon>Muridae</taxon>
        <taxon>Murinae</taxon>
        <taxon>Rattus</taxon>
    </lineage>
</organism>
<accession>A6HEF3</accession>